<keyword evidence="3" id="KW-0249">Electron transport</keyword>
<protein>
    <submittedName>
        <fullName evidence="7">Ferredoxin</fullName>
    </submittedName>
</protein>
<keyword evidence="8" id="KW-1185">Reference proteome</keyword>
<evidence type="ECO:0000313" key="8">
    <source>
        <dbReference type="Proteomes" id="UP001523566"/>
    </source>
</evidence>
<evidence type="ECO:0000259" key="6">
    <source>
        <dbReference type="PROSITE" id="PS51379"/>
    </source>
</evidence>
<dbReference type="PANTHER" id="PTHR36923">
    <property type="entry name" value="FERREDOXIN"/>
    <property type="match status" value="1"/>
</dbReference>
<keyword evidence="5" id="KW-0411">Iron-sulfur</keyword>
<dbReference type="Gene3D" id="3.30.70.20">
    <property type="match status" value="1"/>
</dbReference>
<evidence type="ECO:0000256" key="5">
    <source>
        <dbReference type="ARBA" id="ARBA00023014"/>
    </source>
</evidence>
<dbReference type="PANTHER" id="PTHR36923:SF3">
    <property type="entry name" value="FERREDOXIN"/>
    <property type="match status" value="1"/>
</dbReference>
<dbReference type="Pfam" id="PF13370">
    <property type="entry name" value="Fer4_13"/>
    <property type="match status" value="1"/>
</dbReference>
<keyword evidence="1" id="KW-0813">Transport</keyword>
<gene>
    <name evidence="7" type="ORF">NK125_10375</name>
</gene>
<dbReference type="SUPFAM" id="SSF54862">
    <property type="entry name" value="4Fe-4S ferredoxins"/>
    <property type="match status" value="1"/>
</dbReference>
<organism evidence="7 8">
    <name type="scientific">Aequitasia blattaphilus</name>
    <dbReference type="NCBI Taxonomy" id="2949332"/>
    <lineage>
        <taxon>Bacteria</taxon>
        <taxon>Bacillati</taxon>
        <taxon>Bacillota</taxon>
        <taxon>Clostridia</taxon>
        <taxon>Lachnospirales</taxon>
        <taxon>Lachnospiraceae</taxon>
        <taxon>Aequitasia</taxon>
    </lineage>
</organism>
<accession>A0ABT1EAV9</accession>
<evidence type="ECO:0000256" key="1">
    <source>
        <dbReference type="ARBA" id="ARBA00022448"/>
    </source>
</evidence>
<dbReference type="InterPro" id="IPR051269">
    <property type="entry name" value="Fe-S_cluster_ET"/>
</dbReference>
<evidence type="ECO:0000256" key="2">
    <source>
        <dbReference type="ARBA" id="ARBA00022723"/>
    </source>
</evidence>
<dbReference type="InterPro" id="IPR017896">
    <property type="entry name" value="4Fe4S_Fe-S-bd"/>
</dbReference>
<sequence length="62" mass="6534">MNAVVNDGCISCGVCATVCSEVFQMNENDVAEVVLPEVPEEYEEAVKAARDGCPAGVIEVTE</sequence>
<evidence type="ECO:0000256" key="3">
    <source>
        <dbReference type="ARBA" id="ARBA00022982"/>
    </source>
</evidence>
<dbReference type="EMBL" id="JAMZFW010000014">
    <property type="protein sequence ID" value="MCP1102821.1"/>
    <property type="molecule type" value="Genomic_DNA"/>
</dbReference>
<evidence type="ECO:0000313" key="7">
    <source>
        <dbReference type="EMBL" id="MCP1102821.1"/>
    </source>
</evidence>
<keyword evidence="4" id="KW-0408">Iron</keyword>
<keyword evidence="2" id="KW-0479">Metal-binding</keyword>
<proteinExistence type="predicted"/>
<dbReference type="RefSeq" id="WP_262066607.1">
    <property type="nucleotide sequence ID" value="NZ_JAMXOD010000014.1"/>
</dbReference>
<reference evidence="7 8" key="1">
    <citation type="journal article" date="2022" name="Genome Biol. Evol.">
        <title>Host diet, physiology and behaviors set the stage for Lachnospiraceae cladogenesis.</title>
        <authorList>
            <person name="Vera-Ponce De Leon A."/>
            <person name="Schneider M."/>
            <person name="Jahnes B.C."/>
            <person name="Sadowski V."/>
            <person name="Camuy-Velez L.A."/>
            <person name="Duan J."/>
            <person name="Sabree Z.L."/>
        </authorList>
    </citation>
    <scope>NUCLEOTIDE SEQUENCE [LARGE SCALE GENOMIC DNA]</scope>
    <source>
        <strain evidence="7 8">PAL113</strain>
    </source>
</reference>
<dbReference type="PROSITE" id="PS51379">
    <property type="entry name" value="4FE4S_FER_2"/>
    <property type="match status" value="1"/>
</dbReference>
<feature type="domain" description="4Fe-4S ferredoxin-type" evidence="6">
    <location>
        <begin position="1"/>
        <end position="28"/>
    </location>
</feature>
<name>A0ABT1EAV9_9FIRM</name>
<dbReference type="Proteomes" id="UP001523566">
    <property type="component" value="Unassembled WGS sequence"/>
</dbReference>
<comment type="caution">
    <text evidence="7">The sequence shown here is derived from an EMBL/GenBank/DDBJ whole genome shotgun (WGS) entry which is preliminary data.</text>
</comment>
<evidence type="ECO:0000256" key="4">
    <source>
        <dbReference type="ARBA" id="ARBA00023004"/>
    </source>
</evidence>